<dbReference type="EMBL" id="CP054301">
    <property type="protein sequence ID" value="QKK81274.1"/>
    <property type="molecule type" value="Genomic_DNA"/>
</dbReference>
<sequence>MERLTAKINGNDADQDIKSPCIRQCCLDTDDVCVGCYRTITEIMDWHQSTQNQKKDILTRCLLRKKQRPHS</sequence>
<organism evidence="1 2">
    <name type="scientific">Marinomonas primoryensis</name>
    <dbReference type="NCBI Taxonomy" id="178399"/>
    <lineage>
        <taxon>Bacteria</taxon>
        <taxon>Pseudomonadati</taxon>
        <taxon>Pseudomonadota</taxon>
        <taxon>Gammaproteobacteria</taxon>
        <taxon>Oceanospirillales</taxon>
        <taxon>Oceanospirillaceae</taxon>
        <taxon>Marinomonas</taxon>
    </lineage>
</organism>
<dbReference type="InterPro" id="IPR010710">
    <property type="entry name" value="DUF1289"/>
</dbReference>
<accession>A0A859CXK7</accession>
<dbReference type="RefSeq" id="WP_112137709.1">
    <property type="nucleotide sequence ID" value="NZ_BAAAEF010000031.1"/>
</dbReference>
<reference evidence="1 2" key="1">
    <citation type="submission" date="2020-06" db="EMBL/GenBank/DDBJ databases">
        <authorList>
            <person name="Voronona O.L."/>
            <person name="Aksenova E.I."/>
            <person name="Kunda M.S."/>
            <person name="Semenov A.N."/>
            <person name="Ryzhova N."/>
        </authorList>
    </citation>
    <scope>NUCLEOTIDE SEQUENCE [LARGE SCALE GENOMIC DNA]</scope>
    <source>
        <strain evidence="1 2">MPKMM3633</strain>
    </source>
</reference>
<dbReference type="PANTHER" id="PTHR35175">
    <property type="entry name" value="DUF1289 DOMAIN-CONTAINING PROTEIN"/>
    <property type="match status" value="1"/>
</dbReference>
<name>A0A859CXK7_9GAMM</name>
<proteinExistence type="predicted"/>
<dbReference type="Proteomes" id="UP000509371">
    <property type="component" value="Chromosome"/>
</dbReference>
<dbReference type="AlphaFoldDB" id="A0A859CXK7"/>
<gene>
    <name evidence="1" type="ORF">MP3633_2547</name>
</gene>
<dbReference type="KEGG" id="mpri:MP3633_2547"/>
<evidence type="ECO:0000313" key="2">
    <source>
        <dbReference type="Proteomes" id="UP000509371"/>
    </source>
</evidence>
<dbReference type="OrthoDB" id="8911262at2"/>
<dbReference type="PANTHER" id="PTHR35175:SF2">
    <property type="entry name" value="DUF1289 DOMAIN-CONTAINING PROTEIN"/>
    <property type="match status" value="1"/>
</dbReference>
<evidence type="ECO:0000313" key="1">
    <source>
        <dbReference type="EMBL" id="QKK81274.1"/>
    </source>
</evidence>
<protein>
    <submittedName>
        <fullName evidence="1">DUF1289 domain-containing protein</fullName>
    </submittedName>
</protein>
<dbReference type="Pfam" id="PF06945">
    <property type="entry name" value="DUF1289"/>
    <property type="match status" value="1"/>
</dbReference>